<feature type="compositionally biased region" description="Basic and acidic residues" evidence="1">
    <location>
        <begin position="25"/>
        <end position="41"/>
    </location>
</feature>
<dbReference type="PROSITE" id="PS51318">
    <property type="entry name" value="TAT"/>
    <property type="match status" value="1"/>
</dbReference>
<feature type="compositionally biased region" description="Low complexity" evidence="1">
    <location>
        <begin position="52"/>
        <end position="65"/>
    </location>
</feature>
<keyword evidence="3" id="KW-0456">Lyase</keyword>
<dbReference type="Gene3D" id="2.60.120.200">
    <property type="match status" value="1"/>
</dbReference>
<keyword evidence="4" id="KW-1185">Reference proteome</keyword>
<dbReference type="EMBL" id="JBHSHT010000001">
    <property type="protein sequence ID" value="MFC4823797.1"/>
    <property type="molecule type" value="Genomic_DNA"/>
</dbReference>
<feature type="region of interest" description="Disordered" evidence="1">
    <location>
        <begin position="337"/>
        <end position="410"/>
    </location>
</feature>
<dbReference type="GeneID" id="73047057"/>
<sequence length="410" mass="45951">MKSTRRRVLLGLGALAGGAGLTYAVRDDGRAGSDEPDERAPKTRRTRRPTRRGPNSTTEGGAETTGGREAETTEDAAETTAEEDTDTTSERDVDFPERFVRFPFDRWKSLAKFTERDFALNLEIDERGVSPSSNSLQVTFREGGHHGASLHYQFDEAGYADPEELHARYYLRFSDTFDLPRGSGGKLPGPAGTYGQAGWGGRRADGANGWSARMYFDSTDDPERPIQLLSYVYHADMDTRYGDPFEWDESAAGRLELGKWYRIDNYVRLNTPGENDGVLRGWVNGERALDATDLRFRDVSWLRINQYWFDCYWGGSSPSPTDNRVYFDRMTLFSEHQHPNEWAGTETGMTPRSETTEEITETASPETTETAGGETTQKTKEATTKMEGETTNTTDETAEKTTTADEQTTE</sequence>
<dbReference type="GO" id="GO:0016829">
    <property type="term" value="F:lyase activity"/>
    <property type="evidence" value="ECO:0007669"/>
    <property type="project" value="UniProtKB-KW"/>
</dbReference>
<proteinExistence type="predicted"/>
<dbReference type="PANTHER" id="PTHR40124:SF1">
    <property type="entry name" value="DISAGGREGATASE RELATED REPEAT PROTEIN"/>
    <property type="match status" value="1"/>
</dbReference>
<feature type="compositionally biased region" description="Basic and acidic residues" evidence="1">
    <location>
        <begin position="377"/>
        <end position="388"/>
    </location>
</feature>
<feature type="domain" description="Polysaccharide lyase 14" evidence="2">
    <location>
        <begin position="134"/>
        <end position="328"/>
    </location>
</feature>
<dbReference type="Pfam" id="PF21294">
    <property type="entry name" value="Polysacc_lyase_14"/>
    <property type="match status" value="1"/>
</dbReference>
<dbReference type="InterPro" id="IPR048958">
    <property type="entry name" value="Polysacc_lyase_14"/>
</dbReference>
<gene>
    <name evidence="3" type="ORF">ACFO9K_05945</name>
</gene>
<dbReference type="AlphaFoldDB" id="A0ABD5Q043"/>
<feature type="region of interest" description="Disordered" evidence="1">
    <location>
        <begin position="19"/>
        <end position="92"/>
    </location>
</feature>
<name>A0ABD5Q043_9EURY</name>
<feature type="compositionally biased region" description="Low complexity" evidence="1">
    <location>
        <begin position="361"/>
        <end position="376"/>
    </location>
</feature>
<reference evidence="3 4" key="1">
    <citation type="journal article" date="2019" name="Int. J. Syst. Evol. Microbiol.">
        <title>The Global Catalogue of Microorganisms (GCM) 10K type strain sequencing project: providing services to taxonomists for standard genome sequencing and annotation.</title>
        <authorList>
            <consortium name="The Broad Institute Genomics Platform"/>
            <consortium name="The Broad Institute Genome Sequencing Center for Infectious Disease"/>
            <person name="Wu L."/>
            <person name="Ma J."/>
        </authorList>
    </citation>
    <scope>NUCLEOTIDE SEQUENCE [LARGE SCALE GENOMIC DNA]</scope>
    <source>
        <strain evidence="3 4">XZYJ18</strain>
    </source>
</reference>
<evidence type="ECO:0000256" key="1">
    <source>
        <dbReference type="SAM" id="MobiDB-lite"/>
    </source>
</evidence>
<evidence type="ECO:0000313" key="4">
    <source>
        <dbReference type="Proteomes" id="UP001595945"/>
    </source>
</evidence>
<protein>
    <submittedName>
        <fullName evidence="3">Polysaccharide lyase</fullName>
    </submittedName>
</protein>
<dbReference type="RefSeq" id="WP_254270378.1">
    <property type="nucleotide sequence ID" value="NZ_CP100401.1"/>
</dbReference>
<feature type="compositionally biased region" description="Basic residues" evidence="1">
    <location>
        <begin position="42"/>
        <end position="51"/>
    </location>
</feature>
<evidence type="ECO:0000259" key="2">
    <source>
        <dbReference type="Pfam" id="PF21294"/>
    </source>
</evidence>
<comment type="caution">
    <text evidence="3">The sequence shown here is derived from an EMBL/GenBank/DDBJ whole genome shotgun (WGS) entry which is preliminary data.</text>
</comment>
<organism evidence="3 4">
    <name type="scientific">Halorussus aquaticus</name>
    <dbReference type="NCBI Taxonomy" id="2953748"/>
    <lineage>
        <taxon>Archaea</taxon>
        <taxon>Methanobacteriati</taxon>
        <taxon>Methanobacteriota</taxon>
        <taxon>Stenosarchaea group</taxon>
        <taxon>Halobacteria</taxon>
        <taxon>Halobacteriales</taxon>
        <taxon>Haladaptataceae</taxon>
        <taxon>Halorussus</taxon>
    </lineage>
</organism>
<accession>A0ABD5Q043</accession>
<feature type="compositionally biased region" description="Acidic residues" evidence="1">
    <location>
        <begin position="72"/>
        <end position="87"/>
    </location>
</feature>
<dbReference type="InterPro" id="IPR006311">
    <property type="entry name" value="TAT_signal"/>
</dbReference>
<evidence type="ECO:0000313" key="3">
    <source>
        <dbReference type="EMBL" id="MFC4823797.1"/>
    </source>
</evidence>
<dbReference type="Proteomes" id="UP001595945">
    <property type="component" value="Unassembled WGS sequence"/>
</dbReference>
<dbReference type="PANTHER" id="PTHR40124">
    <property type="match status" value="1"/>
</dbReference>